<dbReference type="Gene3D" id="3.40.50.150">
    <property type="entry name" value="Vaccinia Virus protein VP39"/>
    <property type="match status" value="1"/>
</dbReference>
<dbReference type="GO" id="GO:0008173">
    <property type="term" value="F:RNA methyltransferase activity"/>
    <property type="evidence" value="ECO:0007669"/>
    <property type="project" value="InterPro"/>
</dbReference>
<sequence>MPSIGQVKKKIPVEFINNLYSLFSPGIADRVLIGIGEERVTTLRVNNIKYDINSLMEYFNRINVKFERVEWYRDALIIKNAKEKDIRKLPIYCEGMIYLQSLSSMIPPLVLKPEKGDKILDLTAAPGSKTTQIASIIENDGFILANEVDKIRAERLKYNILLQQALSAEVHVENGILIGDKYPEYFDKVLLDAPCSGEGRFTLEDARTYKNWSIREVKRLSKLQKKLFESAYKALKKGGIMVYSTCTLNRQENEEVIHWAAQRFDFQILNIEVNLPGTVPGFSIEDNMSIKRAVRILPSKVMEGFFICKLKKL</sequence>
<evidence type="ECO:0000313" key="8">
    <source>
        <dbReference type="EMBL" id="TDT61168.1"/>
    </source>
</evidence>
<keyword evidence="4 6" id="KW-0949">S-adenosyl-L-methionine</keyword>
<dbReference type="PROSITE" id="PS51686">
    <property type="entry name" value="SAM_MT_RSMB_NOP"/>
    <property type="match status" value="1"/>
</dbReference>
<organism evidence="8 9">
    <name type="scientific">Fonticella tunisiensis</name>
    <dbReference type="NCBI Taxonomy" id="1096341"/>
    <lineage>
        <taxon>Bacteria</taxon>
        <taxon>Bacillati</taxon>
        <taxon>Bacillota</taxon>
        <taxon>Clostridia</taxon>
        <taxon>Eubacteriales</taxon>
        <taxon>Clostridiaceae</taxon>
        <taxon>Fonticella</taxon>
    </lineage>
</organism>
<evidence type="ECO:0000256" key="3">
    <source>
        <dbReference type="ARBA" id="ARBA00022679"/>
    </source>
</evidence>
<keyword evidence="3 6" id="KW-0808">Transferase</keyword>
<dbReference type="Proteomes" id="UP000295325">
    <property type="component" value="Unassembled WGS sequence"/>
</dbReference>
<dbReference type="AlphaFoldDB" id="A0A4R7KTF2"/>
<feature type="domain" description="SAM-dependent MTase RsmB/NOP-type" evidence="7">
    <location>
        <begin position="31"/>
        <end position="313"/>
    </location>
</feature>
<comment type="caution">
    <text evidence="8">The sequence shown here is derived from an EMBL/GenBank/DDBJ whole genome shotgun (WGS) entry which is preliminary data.</text>
</comment>
<gene>
    <name evidence="8" type="ORF">EDD71_10866</name>
</gene>
<evidence type="ECO:0000313" key="9">
    <source>
        <dbReference type="Proteomes" id="UP000295325"/>
    </source>
</evidence>
<evidence type="ECO:0000256" key="5">
    <source>
        <dbReference type="ARBA" id="ARBA00022884"/>
    </source>
</evidence>
<dbReference type="Gene3D" id="3.30.70.1170">
    <property type="entry name" value="Sun protein, domain 3"/>
    <property type="match status" value="1"/>
</dbReference>
<evidence type="ECO:0000259" key="7">
    <source>
        <dbReference type="PROSITE" id="PS51686"/>
    </source>
</evidence>
<feature type="binding site" evidence="6">
    <location>
        <position position="147"/>
    </location>
    <ligand>
        <name>S-adenosyl-L-methionine</name>
        <dbReference type="ChEBI" id="CHEBI:59789"/>
    </ligand>
</feature>
<dbReference type="InterPro" id="IPR023267">
    <property type="entry name" value="RCMT"/>
</dbReference>
<dbReference type="SUPFAM" id="SSF53335">
    <property type="entry name" value="S-adenosyl-L-methionine-dependent methyltransferases"/>
    <property type="match status" value="1"/>
</dbReference>
<dbReference type="InterPro" id="IPR018314">
    <property type="entry name" value="RsmB/NOL1/NOP2-like_CS"/>
</dbReference>
<dbReference type="RefSeq" id="WP_166636363.1">
    <property type="nucleotide sequence ID" value="NZ_SOAZ01000008.1"/>
</dbReference>
<dbReference type="PANTHER" id="PTHR22807:SF30">
    <property type="entry name" value="28S RRNA (CYTOSINE(4447)-C(5))-METHYLTRANSFERASE-RELATED"/>
    <property type="match status" value="1"/>
</dbReference>
<keyword evidence="2 6" id="KW-0489">Methyltransferase</keyword>
<evidence type="ECO:0000256" key="2">
    <source>
        <dbReference type="ARBA" id="ARBA00022603"/>
    </source>
</evidence>
<protein>
    <submittedName>
        <fullName evidence="8">16S rRNA (Cytosine1407-C5)-methyltransferase</fullName>
    </submittedName>
</protein>
<evidence type="ECO:0000256" key="1">
    <source>
        <dbReference type="ARBA" id="ARBA00007494"/>
    </source>
</evidence>
<name>A0A4R7KTF2_9CLOT</name>
<dbReference type="GO" id="GO:0003723">
    <property type="term" value="F:RNA binding"/>
    <property type="evidence" value="ECO:0007669"/>
    <property type="project" value="UniProtKB-UniRule"/>
</dbReference>
<dbReference type="CDD" id="cd02440">
    <property type="entry name" value="AdoMet_MTases"/>
    <property type="match status" value="1"/>
</dbReference>
<keyword evidence="5 6" id="KW-0694">RNA-binding</keyword>
<feature type="active site" description="Nucleophile" evidence="6">
    <location>
        <position position="246"/>
    </location>
</feature>
<dbReference type="GO" id="GO:0006396">
    <property type="term" value="P:RNA processing"/>
    <property type="evidence" value="ECO:0007669"/>
    <property type="project" value="InterPro"/>
</dbReference>
<reference evidence="8 9" key="1">
    <citation type="submission" date="2019-03" db="EMBL/GenBank/DDBJ databases">
        <title>Genomic Encyclopedia of Type Strains, Phase IV (KMG-IV): sequencing the most valuable type-strain genomes for metagenomic binning, comparative biology and taxonomic classification.</title>
        <authorList>
            <person name="Goeker M."/>
        </authorList>
    </citation>
    <scope>NUCLEOTIDE SEQUENCE [LARGE SCALE GENOMIC DNA]</scope>
    <source>
        <strain evidence="8 9">DSM 24455</strain>
    </source>
</reference>
<dbReference type="PRINTS" id="PR02008">
    <property type="entry name" value="RCMTFAMILY"/>
</dbReference>
<feature type="binding site" evidence="6">
    <location>
        <position position="192"/>
    </location>
    <ligand>
        <name>S-adenosyl-L-methionine</name>
        <dbReference type="ChEBI" id="CHEBI:59789"/>
    </ligand>
</feature>
<dbReference type="PROSITE" id="PS01153">
    <property type="entry name" value="NOL1_NOP2_SUN"/>
    <property type="match status" value="1"/>
</dbReference>
<evidence type="ECO:0000256" key="6">
    <source>
        <dbReference type="PROSITE-ProRule" id="PRU01023"/>
    </source>
</evidence>
<accession>A0A4R7KTF2</accession>
<dbReference type="InterPro" id="IPR029063">
    <property type="entry name" value="SAM-dependent_MTases_sf"/>
</dbReference>
<dbReference type="InterPro" id="IPR011023">
    <property type="entry name" value="Nop2p"/>
</dbReference>
<dbReference type="InterPro" id="IPR001678">
    <property type="entry name" value="MeTrfase_RsmB-F_NOP2_dom"/>
</dbReference>
<dbReference type="NCBIfam" id="TIGR00446">
    <property type="entry name" value="nop2p"/>
    <property type="match status" value="1"/>
</dbReference>
<proteinExistence type="inferred from homology"/>
<comment type="caution">
    <text evidence="6">Lacks conserved residue(s) required for the propagation of feature annotation.</text>
</comment>
<dbReference type="InterPro" id="IPR049560">
    <property type="entry name" value="MeTrfase_RsmB-F_NOP2_cat"/>
</dbReference>
<dbReference type="GO" id="GO:0001510">
    <property type="term" value="P:RNA methylation"/>
    <property type="evidence" value="ECO:0007669"/>
    <property type="project" value="InterPro"/>
</dbReference>
<dbReference type="PANTHER" id="PTHR22807">
    <property type="entry name" value="NOP2 YEAST -RELATED NOL1/NOP2/FMU SUN DOMAIN-CONTAINING"/>
    <property type="match status" value="1"/>
</dbReference>
<evidence type="ECO:0000256" key="4">
    <source>
        <dbReference type="ARBA" id="ARBA00022691"/>
    </source>
</evidence>
<comment type="similarity">
    <text evidence="1 6">Belongs to the class I-like SAM-binding methyltransferase superfamily. RsmB/NOP family.</text>
</comment>
<dbReference type="EMBL" id="SOAZ01000008">
    <property type="protein sequence ID" value="TDT61168.1"/>
    <property type="molecule type" value="Genomic_DNA"/>
</dbReference>
<dbReference type="Pfam" id="PF01189">
    <property type="entry name" value="Methyltr_RsmB-F"/>
    <property type="match status" value="1"/>
</dbReference>
<dbReference type="GO" id="GO:0008757">
    <property type="term" value="F:S-adenosylmethionine-dependent methyltransferase activity"/>
    <property type="evidence" value="ECO:0007669"/>
    <property type="project" value="InterPro"/>
</dbReference>
<keyword evidence="9" id="KW-1185">Reference proteome</keyword>